<comment type="caution">
    <text evidence="9">The sequence shown here is derived from an EMBL/GenBank/DDBJ whole genome shotgun (WGS) entry which is preliminary data.</text>
</comment>
<proteinExistence type="inferred from homology"/>
<feature type="transmembrane region" description="Helical" evidence="7">
    <location>
        <begin position="178"/>
        <end position="200"/>
    </location>
</feature>
<dbReference type="Pfam" id="PF00528">
    <property type="entry name" value="BPD_transp_1"/>
    <property type="match status" value="1"/>
</dbReference>
<dbReference type="RefSeq" id="WP_158052062.1">
    <property type="nucleotide sequence ID" value="NZ_WBKB01000003.1"/>
</dbReference>
<dbReference type="GO" id="GO:0005886">
    <property type="term" value="C:plasma membrane"/>
    <property type="evidence" value="ECO:0007669"/>
    <property type="project" value="UniProtKB-SubCell"/>
</dbReference>
<evidence type="ECO:0000313" key="10">
    <source>
        <dbReference type="Proteomes" id="UP000433493"/>
    </source>
</evidence>
<gene>
    <name evidence="9" type="ORF">F8O05_07170</name>
</gene>
<evidence type="ECO:0000256" key="6">
    <source>
        <dbReference type="ARBA" id="ARBA00023136"/>
    </source>
</evidence>
<feature type="transmembrane region" description="Helical" evidence="7">
    <location>
        <begin position="280"/>
        <end position="299"/>
    </location>
</feature>
<keyword evidence="4 7" id="KW-0812">Transmembrane</keyword>
<dbReference type="Proteomes" id="UP000433493">
    <property type="component" value="Unassembled WGS sequence"/>
</dbReference>
<evidence type="ECO:0000313" key="9">
    <source>
        <dbReference type="EMBL" id="KAB1643647.1"/>
    </source>
</evidence>
<keyword evidence="6 7" id="KW-0472">Membrane</keyword>
<dbReference type="CDD" id="cd06261">
    <property type="entry name" value="TM_PBP2"/>
    <property type="match status" value="1"/>
</dbReference>
<dbReference type="PANTHER" id="PTHR43163">
    <property type="entry name" value="DIPEPTIDE TRANSPORT SYSTEM PERMEASE PROTEIN DPPB-RELATED"/>
    <property type="match status" value="1"/>
</dbReference>
<comment type="similarity">
    <text evidence="7">Belongs to the binding-protein-dependent transport system permease family.</text>
</comment>
<feature type="domain" description="ABC transmembrane type-1" evidence="8">
    <location>
        <begin position="102"/>
        <end position="303"/>
    </location>
</feature>
<feature type="transmembrane region" description="Helical" evidence="7">
    <location>
        <begin position="12"/>
        <end position="34"/>
    </location>
</feature>
<reference evidence="9 10" key="1">
    <citation type="submission" date="2019-09" db="EMBL/GenBank/DDBJ databases">
        <title>Phylogeny of genus Pseudoclavibacter and closely related genus.</title>
        <authorList>
            <person name="Li Y."/>
        </authorList>
    </citation>
    <scope>NUCLEOTIDE SEQUENCE [LARGE SCALE GENOMIC DNA]</scope>
    <source>
        <strain evidence="9 10">KCTC 13959</strain>
    </source>
</reference>
<dbReference type="EMBL" id="WBKB01000003">
    <property type="protein sequence ID" value="KAB1643647.1"/>
    <property type="molecule type" value="Genomic_DNA"/>
</dbReference>
<evidence type="ECO:0000256" key="2">
    <source>
        <dbReference type="ARBA" id="ARBA00022448"/>
    </source>
</evidence>
<evidence type="ECO:0000256" key="7">
    <source>
        <dbReference type="RuleBase" id="RU363032"/>
    </source>
</evidence>
<dbReference type="SUPFAM" id="SSF161098">
    <property type="entry name" value="MetI-like"/>
    <property type="match status" value="1"/>
</dbReference>
<dbReference type="PROSITE" id="PS50928">
    <property type="entry name" value="ABC_TM1"/>
    <property type="match status" value="1"/>
</dbReference>
<name>A0A7J5BCF6_9MICO</name>
<feature type="transmembrane region" description="Helical" evidence="7">
    <location>
        <begin position="145"/>
        <end position="172"/>
    </location>
</feature>
<sequence length="327" mass="34851">MQRAYASFALRRAGQAILVVLLAYVLTFVVITVLPGDPISAQLRNPENGFTEAEIQELVAYYGLNQPVLVQLAQSLGRFLIGDLGISLRTHLPVGQMIGDALPSTLVLAGTALLVAVVLAILIAIGTQVLPQKYGQGLLRAFPSLFLSIPNFIIGLLLIQFFAFSLGLFRIVEPEGPWATFFAALALGIPVSAQIAEVLIANLDREASQEYAAVARARGLGTRALFFRHLLKPASLPAVTVVALTVGELLGGSVITEIVFGRNGIGSLVERSVASQDLPSLQAIVSLAAVVFVVTNLLADLTYPLLDPRVKIAEDRAQRTAKEASYA</sequence>
<keyword evidence="10" id="KW-1185">Reference proteome</keyword>
<evidence type="ECO:0000256" key="3">
    <source>
        <dbReference type="ARBA" id="ARBA00022475"/>
    </source>
</evidence>
<evidence type="ECO:0000259" key="8">
    <source>
        <dbReference type="PROSITE" id="PS50928"/>
    </source>
</evidence>
<dbReference type="AlphaFoldDB" id="A0A7J5BCF6"/>
<dbReference type="PANTHER" id="PTHR43163:SF6">
    <property type="entry name" value="DIPEPTIDE TRANSPORT SYSTEM PERMEASE PROTEIN DPPB-RELATED"/>
    <property type="match status" value="1"/>
</dbReference>
<feature type="transmembrane region" description="Helical" evidence="7">
    <location>
        <begin position="106"/>
        <end position="125"/>
    </location>
</feature>
<dbReference type="InterPro" id="IPR035906">
    <property type="entry name" value="MetI-like_sf"/>
</dbReference>
<comment type="subcellular location">
    <subcellularLocation>
        <location evidence="1 7">Cell membrane</location>
        <topology evidence="1 7">Multi-pass membrane protein</topology>
    </subcellularLocation>
</comment>
<keyword evidence="2 7" id="KW-0813">Transport</keyword>
<dbReference type="InterPro" id="IPR000515">
    <property type="entry name" value="MetI-like"/>
</dbReference>
<organism evidence="9 10">
    <name type="scientific">Gulosibacter chungangensis</name>
    <dbReference type="NCBI Taxonomy" id="979746"/>
    <lineage>
        <taxon>Bacteria</taxon>
        <taxon>Bacillati</taxon>
        <taxon>Actinomycetota</taxon>
        <taxon>Actinomycetes</taxon>
        <taxon>Micrococcales</taxon>
        <taxon>Microbacteriaceae</taxon>
        <taxon>Gulosibacter</taxon>
    </lineage>
</organism>
<dbReference type="Gene3D" id="1.10.3720.10">
    <property type="entry name" value="MetI-like"/>
    <property type="match status" value="1"/>
</dbReference>
<evidence type="ECO:0000256" key="4">
    <source>
        <dbReference type="ARBA" id="ARBA00022692"/>
    </source>
</evidence>
<keyword evidence="3" id="KW-1003">Cell membrane</keyword>
<evidence type="ECO:0000256" key="5">
    <source>
        <dbReference type="ARBA" id="ARBA00022989"/>
    </source>
</evidence>
<accession>A0A7J5BCF6</accession>
<keyword evidence="5 7" id="KW-1133">Transmembrane helix</keyword>
<dbReference type="GO" id="GO:0055085">
    <property type="term" value="P:transmembrane transport"/>
    <property type="evidence" value="ECO:0007669"/>
    <property type="project" value="InterPro"/>
</dbReference>
<protein>
    <submittedName>
        <fullName evidence="9">ABC transporter permease</fullName>
    </submittedName>
</protein>
<dbReference type="OrthoDB" id="9778910at2"/>
<evidence type="ECO:0000256" key="1">
    <source>
        <dbReference type="ARBA" id="ARBA00004651"/>
    </source>
</evidence>